<evidence type="ECO:0000256" key="4">
    <source>
        <dbReference type="SAM" id="SignalP"/>
    </source>
</evidence>
<dbReference type="EMBL" id="MEIA01000557">
    <property type="protein sequence ID" value="OJF09588.1"/>
    <property type="molecule type" value="Genomic_DNA"/>
</dbReference>
<evidence type="ECO:0000256" key="1">
    <source>
        <dbReference type="ARBA" id="ARBA00022512"/>
    </source>
</evidence>
<reference evidence="6 7" key="1">
    <citation type="submission" date="2016-09" db="EMBL/GenBank/DDBJ databases">
        <title>Couchioplanes caeruleus draft genome sequence.</title>
        <authorList>
            <person name="Sheehan J."/>
            <person name="Caffrey P."/>
        </authorList>
    </citation>
    <scope>NUCLEOTIDE SEQUENCE [LARGE SCALE GENOMIC DNA]</scope>
    <source>
        <strain evidence="6 7">DSM 43634</strain>
    </source>
</reference>
<evidence type="ECO:0000259" key="5">
    <source>
        <dbReference type="PROSITE" id="PS51884"/>
    </source>
</evidence>
<keyword evidence="7" id="KW-1185">Reference proteome</keyword>
<evidence type="ECO:0000313" key="6">
    <source>
        <dbReference type="EMBL" id="OJF09588.1"/>
    </source>
</evidence>
<dbReference type="PROSITE" id="PS51884">
    <property type="entry name" value="CHAPLIN"/>
    <property type="match status" value="1"/>
</dbReference>
<dbReference type="Pfam" id="PF03777">
    <property type="entry name" value="ChpA-C"/>
    <property type="match status" value="1"/>
</dbReference>
<feature type="signal peptide" evidence="4">
    <location>
        <begin position="1"/>
        <end position="27"/>
    </location>
</feature>
<keyword evidence="4" id="KW-0732">Signal</keyword>
<keyword evidence="3" id="KW-0034">Amyloid</keyword>
<evidence type="ECO:0000313" key="7">
    <source>
        <dbReference type="Proteomes" id="UP000182486"/>
    </source>
</evidence>
<evidence type="ECO:0000256" key="2">
    <source>
        <dbReference type="ARBA" id="ARBA00022889"/>
    </source>
</evidence>
<keyword evidence="2" id="KW-0130">Cell adhesion</keyword>
<dbReference type="InterPro" id="IPR005528">
    <property type="entry name" value="ChpA-H"/>
</dbReference>
<keyword evidence="1" id="KW-0134">Cell wall</keyword>
<comment type="caution">
    <text evidence="6">The sequence shown here is derived from an EMBL/GenBank/DDBJ whole genome shotgun (WGS) entry which is preliminary data.</text>
</comment>
<evidence type="ECO:0000256" key="3">
    <source>
        <dbReference type="ARBA" id="ARBA00023087"/>
    </source>
</evidence>
<protein>
    <recommendedName>
        <fullName evidence="5">Chaplin domain-containing protein</fullName>
    </recommendedName>
</protein>
<dbReference type="Proteomes" id="UP000182486">
    <property type="component" value="Unassembled WGS sequence"/>
</dbReference>
<feature type="domain" description="Chaplin" evidence="5">
    <location>
        <begin position="38"/>
        <end position="78"/>
    </location>
</feature>
<accession>A0A1K0GFG9</accession>
<organism evidence="6 7">
    <name type="scientific">Couchioplanes caeruleus subsp. caeruleus</name>
    <dbReference type="NCBI Taxonomy" id="56427"/>
    <lineage>
        <taxon>Bacteria</taxon>
        <taxon>Bacillati</taxon>
        <taxon>Actinomycetota</taxon>
        <taxon>Actinomycetes</taxon>
        <taxon>Micromonosporales</taxon>
        <taxon>Micromonosporaceae</taxon>
        <taxon>Couchioplanes</taxon>
    </lineage>
</organism>
<feature type="chain" id="PRO_5009664323" description="Chaplin domain-containing protein" evidence="4">
    <location>
        <begin position="28"/>
        <end position="78"/>
    </location>
</feature>
<keyword evidence="1" id="KW-0964">Secreted</keyword>
<dbReference type="RefSeq" id="WP_071810108.1">
    <property type="nucleotide sequence ID" value="NZ_MEIA01000557.1"/>
</dbReference>
<gene>
    <name evidence="6" type="ORF">BG844_36715</name>
</gene>
<dbReference type="AlphaFoldDB" id="A0A1K0GFG9"/>
<sequence length="78" mass="7628">MKLVKRLAVGAGVAAAALVLSAGPASAHDDDDHNGNTNVGLLNGNSVEIPVHIPVNVCGNGLAILGIASTAASCVNDD</sequence>
<name>A0A1K0GFG9_9ACTN</name>
<dbReference type="GO" id="GO:0007155">
    <property type="term" value="P:cell adhesion"/>
    <property type="evidence" value="ECO:0007669"/>
    <property type="project" value="UniProtKB-KW"/>
</dbReference>
<proteinExistence type="predicted"/>